<evidence type="ECO:0000313" key="2">
    <source>
        <dbReference type="EMBL" id="OQR86339.1"/>
    </source>
</evidence>
<reference evidence="2 3" key="1">
    <citation type="journal article" date="2014" name="Genome Biol. Evol.">
        <title>The secreted proteins of Achlya hypogyna and Thraustotheca clavata identify the ancestral oomycete secretome and reveal gene acquisitions by horizontal gene transfer.</title>
        <authorList>
            <person name="Misner I."/>
            <person name="Blouin N."/>
            <person name="Leonard G."/>
            <person name="Richards T.A."/>
            <person name="Lane C.E."/>
        </authorList>
    </citation>
    <scope>NUCLEOTIDE SEQUENCE [LARGE SCALE GENOMIC DNA]</scope>
    <source>
        <strain evidence="2 3">ATCC 48635</strain>
    </source>
</reference>
<evidence type="ECO:0000313" key="3">
    <source>
        <dbReference type="Proteomes" id="UP000243579"/>
    </source>
</evidence>
<dbReference type="EMBL" id="JNBR01001513">
    <property type="protein sequence ID" value="OQR86339.1"/>
    <property type="molecule type" value="Genomic_DNA"/>
</dbReference>
<dbReference type="OrthoDB" id="76665at2759"/>
<proteinExistence type="predicted"/>
<keyword evidence="1" id="KW-0175">Coiled coil</keyword>
<organism evidence="2 3">
    <name type="scientific">Achlya hypogyna</name>
    <name type="common">Oomycete</name>
    <name type="synonym">Protoachlya hypogyna</name>
    <dbReference type="NCBI Taxonomy" id="1202772"/>
    <lineage>
        <taxon>Eukaryota</taxon>
        <taxon>Sar</taxon>
        <taxon>Stramenopiles</taxon>
        <taxon>Oomycota</taxon>
        <taxon>Saprolegniomycetes</taxon>
        <taxon>Saprolegniales</taxon>
        <taxon>Achlyaceae</taxon>
        <taxon>Achlya</taxon>
    </lineage>
</organism>
<dbReference type="Proteomes" id="UP000243579">
    <property type="component" value="Unassembled WGS sequence"/>
</dbReference>
<evidence type="ECO:0000256" key="1">
    <source>
        <dbReference type="SAM" id="Coils"/>
    </source>
</evidence>
<keyword evidence="3" id="KW-1185">Reference proteome</keyword>
<sequence>MVELTTKPSDTDEPDWFEEAEAVIDYLGDNSPNVKPWVTGLLSNYTSVSPVILSRSSSLTYITDQDRKQCIVQYESLWCGEAHILLPSPPSSASEHASIRPKDEAKAETVETKVDSANTTRQLQSNLDLAVSMIASLQSQLATAHAPSDGAQISIGTLHLRKGIDTFGIIISMQASEATALKAADAAVRTVDVLREQLRVSSQEQLARVAPADTVDTSQLQMDLASASQTIVKLQWELEAGRTKDRDRDVKVAQLEQQLFQSTVDVAAKSNELAHLQGIHRGALDELALSKESEEALREKQRSTDTVVETLTARVNAVEGQLCTALANAMTWQTEATAKAAQLAGLQAIVPRLHTVATRAIALAYDEMKELAQLRTEWQASKRAVKHEIKKTQSFFLKWSTEGTEVAIAHNEREVALEAKHAKIAQWQYQVKAEKLRYSELQQQLWKANSAYERDMSNWRSEYERLREHVNVMLEVKASLATEVRTSFERIQKLEATAAQHEQLHQRLKKKNESLVQQVQILQHTHARELERLLLRQGCVECENQRAMPPDWEGFVDLLAVYREEIGRTHK</sequence>
<accession>A0A1V9YKT4</accession>
<dbReference type="AlphaFoldDB" id="A0A1V9YKT4"/>
<name>A0A1V9YKT4_ACHHY</name>
<dbReference type="STRING" id="1202772.A0A1V9YKT4"/>
<protein>
    <submittedName>
        <fullName evidence="2">Uncharacterized protein</fullName>
    </submittedName>
</protein>
<comment type="caution">
    <text evidence="2">The sequence shown here is derived from an EMBL/GenBank/DDBJ whole genome shotgun (WGS) entry which is preliminary data.</text>
</comment>
<feature type="coiled-coil region" evidence="1">
    <location>
        <begin position="424"/>
        <end position="525"/>
    </location>
</feature>
<gene>
    <name evidence="2" type="ORF">ACHHYP_10634</name>
</gene>